<gene>
    <name evidence="1" type="ORF">NERG_02772</name>
</gene>
<dbReference type="Proteomes" id="UP000005622">
    <property type="component" value="Unassembled WGS sequence"/>
</dbReference>
<protein>
    <submittedName>
        <fullName evidence="1">Uncharacterized protein</fullName>
    </submittedName>
</protein>
<evidence type="ECO:0000313" key="1">
    <source>
        <dbReference type="EMBL" id="EHY66386.1"/>
    </source>
</evidence>
<name>H8Z8V5_NEMA1</name>
<accession>H8Z8V5</accession>
<proteinExistence type="predicted"/>
<sequence length="90" mass="10102">MNIRKLFDEIRSADLFNAFWEYPEEKNLSVLASRLPHIKSPKELRCAIAQICNYVFEENEEGSFPVHRGAESAEACGGKCGESCCNGQCD</sequence>
<dbReference type="EMBL" id="JH604633">
    <property type="protein sequence ID" value="EHY66386.1"/>
    <property type="molecule type" value="Genomic_DNA"/>
</dbReference>
<dbReference type="HOGENOM" id="CLU_2441379_0_0_1"/>
<reference evidence="1" key="1">
    <citation type="submission" date="2011-03" db="EMBL/GenBank/DDBJ databases">
        <title>The Genome Sequence of Nematocida sp1 strain ERTm2.</title>
        <authorList>
            <consortium name="The Broad Institute Genome Sequencing Platform"/>
            <consortium name="The Broad Institute Genome Sequencing Center for Infectious Disease"/>
            <person name="Cuomo C."/>
            <person name="Troemel E."/>
            <person name="Young S.K."/>
            <person name="Zeng Q."/>
            <person name="Gargeya S."/>
            <person name="Fitzgerald M."/>
            <person name="Haas B."/>
            <person name="Abouelleil A."/>
            <person name="Alvarado L."/>
            <person name="Arachchi H.M."/>
            <person name="Berlin A."/>
            <person name="Brown A."/>
            <person name="Chapman S.B."/>
            <person name="Chen Z."/>
            <person name="Dunbar C."/>
            <person name="Freedman E."/>
            <person name="Gearin G."/>
            <person name="Gellesch M."/>
            <person name="Goldberg J."/>
            <person name="Griggs A."/>
            <person name="Gujja S."/>
            <person name="Heilman E.R."/>
            <person name="Heiman D."/>
            <person name="Howarth C."/>
            <person name="Larson L."/>
            <person name="Lui A."/>
            <person name="MacDonald P.J.P."/>
            <person name="Mehta T."/>
            <person name="Montmayeur A."/>
            <person name="Murphy C."/>
            <person name="Neiman D."/>
            <person name="Pearson M."/>
            <person name="Priest M."/>
            <person name="Roberts A."/>
            <person name="Saif S."/>
            <person name="Shea T."/>
            <person name="Shenoy N."/>
            <person name="Sisk P."/>
            <person name="Stolte C."/>
            <person name="Sykes S."/>
            <person name="White J."/>
            <person name="Yandava C."/>
            <person name="Wortman J."/>
            <person name="Nusbaum C."/>
            <person name="Birren B."/>
        </authorList>
    </citation>
    <scope>NUCLEOTIDE SEQUENCE</scope>
    <source>
        <strain evidence="1">ERTm2</strain>
    </source>
</reference>
<dbReference type="AlphaFoldDB" id="H8Z8V5"/>
<organism evidence="1">
    <name type="scientific">Nematocida ausubeli (strain ATCC PRA-371 / ERTm2)</name>
    <name type="common">Nematode killer fungus</name>
    <dbReference type="NCBI Taxonomy" id="1913371"/>
    <lineage>
        <taxon>Eukaryota</taxon>
        <taxon>Fungi</taxon>
        <taxon>Fungi incertae sedis</taxon>
        <taxon>Microsporidia</taxon>
        <taxon>Nematocida</taxon>
    </lineage>
</organism>